<keyword evidence="3" id="KW-0812">Transmembrane</keyword>
<reference evidence="5 6" key="2">
    <citation type="submission" date="2018-11" db="EMBL/GenBank/DDBJ databases">
        <authorList>
            <consortium name="Pathogen Informatics"/>
        </authorList>
    </citation>
    <scope>NUCLEOTIDE SEQUENCE [LARGE SCALE GENOMIC DNA]</scope>
    <source>
        <strain evidence="5 6">Costa Rica</strain>
    </source>
</reference>
<feature type="region of interest" description="Disordered" evidence="2">
    <location>
        <begin position="56"/>
        <end position="80"/>
    </location>
</feature>
<sequence length="504" mass="56065">MSYTKLFIIKLVDQMENQVYVQIEKDAQTTADRQFLFVCQLADAKFEKKQPSDYDIRRHPVIGTSGASSQRYPVPPEMKKTPSPYRMWTYPEPVKSNTVPRVAAFSSDGHLGNWPIPGARPYAPNVTPVSSWPRQPLPEPIIPQTTPENRVPAIALSEVGGGTSQNAYRRVGALHLSMTTPKNPFLSPVVQPIASQRTKTDDTHHGISYASAQIFGNPVSSRTPSIADEAMTSSYVLPQPAVLNGRKPADQETMTKEYLAPPEELSLEIQYGVGPYAPTVSSPVKIGDNISLVVRSKSHMKGENDYDIFVHSCSASDGEGKAKIELVDKNGCATRPQFSSQMKRTRDSNGLMYYFIRITAFKFPGPDDVYFSCSIDLTPFRNAPEICPAVRRAVRQTSSESELRLFDSVKVELDALTSDRRYPNESYDNDGVWVPNSVLAFVVLLFSTLFFAVLLSLFTACFFYRKILLMSSSVVDLITILGRKSAMTAFHVVIDTQRHLIAMP</sequence>
<proteinExistence type="predicted"/>
<dbReference type="Proteomes" id="UP000267027">
    <property type="component" value="Unassembled WGS sequence"/>
</dbReference>
<dbReference type="Gene3D" id="2.60.40.4100">
    <property type="entry name" value="Zona pellucida, ZP-C domain"/>
    <property type="match status" value="1"/>
</dbReference>
<dbReference type="EMBL" id="UYYA01004319">
    <property type="protein sequence ID" value="VDM61163.1"/>
    <property type="molecule type" value="Genomic_DNA"/>
</dbReference>
<evidence type="ECO:0000313" key="7">
    <source>
        <dbReference type="WBParaSite" id="ACOC_0000957701-mRNA-1"/>
    </source>
</evidence>
<dbReference type="PANTHER" id="PTHR46560">
    <property type="entry name" value="CYPHER, ISOFORM B"/>
    <property type="match status" value="1"/>
</dbReference>
<dbReference type="InterPro" id="IPR055355">
    <property type="entry name" value="ZP-C"/>
</dbReference>
<organism evidence="7">
    <name type="scientific">Angiostrongylus costaricensis</name>
    <name type="common">Nematode worm</name>
    <dbReference type="NCBI Taxonomy" id="334426"/>
    <lineage>
        <taxon>Eukaryota</taxon>
        <taxon>Metazoa</taxon>
        <taxon>Ecdysozoa</taxon>
        <taxon>Nematoda</taxon>
        <taxon>Chromadorea</taxon>
        <taxon>Rhabditida</taxon>
        <taxon>Rhabditina</taxon>
        <taxon>Rhabditomorpha</taxon>
        <taxon>Strongyloidea</taxon>
        <taxon>Metastrongylidae</taxon>
        <taxon>Angiostrongylus</taxon>
    </lineage>
</organism>
<evidence type="ECO:0000256" key="1">
    <source>
        <dbReference type="ARBA" id="ARBA00023157"/>
    </source>
</evidence>
<evidence type="ECO:0000313" key="6">
    <source>
        <dbReference type="Proteomes" id="UP000267027"/>
    </source>
</evidence>
<dbReference type="InterPro" id="IPR042235">
    <property type="entry name" value="ZP-C_dom"/>
</dbReference>
<protein>
    <submittedName>
        <fullName evidence="7">ZP domain-containing protein</fullName>
    </submittedName>
</protein>
<keyword evidence="1" id="KW-1015">Disulfide bond</keyword>
<dbReference type="Pfam" id="PF00100">
    <property type="entry name" value="Zona_pellucida"/>
    <property type="match status" value="1"/>
</dbReference>
<name>A0A0R3PUJ5_ANGCS</name>
<feature type="domain" description="ZP" evidence="4">
    <location>
        <begin position="1"/>
        <end position="394"/>
    </location>
</feature>
<keyword evidence="6" id="KW-1185">Reference proteome</keyword>
<evidence type="ECO:0000256" key="3">
    <source>
        <dbReference type="SAM" id="Phobius"/>
    </source>
</evidence>
<dbReference type="OrthoDB" id="10068552at2759"/>
<evidence type="ECO:0000313" key="5">
    <source>
        <dbReference type="EMBL" id="VDM61163.1"/>
    </source>
</evidence>
<keyword evidence="3" id="KW-1133">Transmembrane helix</keyword>
<dbReference type="InterPro" id="IPR001507">
    <property type="entry name" value="ZP_dom"/>
</dbReference>
<dbReference type="WBParaSite" id="ACOC_0000957701-mRNA-1">
    <property type="protein sequence ID" value="ACOC_0000957701-mRNA-1"/>
    <property type="gene ID" value="ACOC_0000957701"/>
</dbReference>
<gene>
    <name evidence="5" type="ORF">ACOC_LOCUS9578</name>
</gene>
<reference evidence="7" key="1">
    <citation type="submission" date="2017-02" db="UniProtKB">
        <authorList>
            <consortium name="WormBaseParasite"/>
        </authorList>
    </citation>
    <scope>IDENTIFICATION</scope>
</reference>
<accession>A0A0R3PUJ5</accession>
<keyword evidence="3" id="KW-0472">Membrane</keyword>
<evidence type="ECO:0000256" key="2">
    <source>
        <dbReference type="SAM" id="MobiDB-lite"/>
    </source>
</evidence>
<dbReference type="SMART" id="SM00241">
    <property type="entry name" value="ZP"/>
    <property type="match status" value="1"/>
</dbReference>
<dbReference type="AlphaFoldDB" id="A0A0R3PUJ5"/>
<evidence type="ECO:0000259" key="4">
    <source>
        <dbReference type="PROSITE" id="PS51034"/>
    </source>
</evidence>
<feature type="transmembrane region" description="Helical" evidence="3">
    <location>
        <begin position="438"/>
        <end position="464"/>
    </location>
</feature>
<dbReference type="PANTHER" id="PTHR46560:SF12">
    <property type="entry name" value="ZP DOMAIN-CONTAINING PROTEIN"/>
    <property type="match status" value="1"/>
</dbReference>
<dbReference type="OMA" id="CQNQYVT"/>
<dbReference type="PROSITE" id="PS51034">
    <property type="entry name" value="ZP_2"/>
    <property type="match status" value="1"/>
</dbReference>